<sequence length="308" mass="33566">MTGNNGSANWIGEIMKIIENNRVFAFDSKNECVAEVMDGETIIFRTHDCFDNQLSEEGTCIGALNWDRINPATGPVYMQNAKAGDVLKVEILEIALDKQGVMCALPDNGVLGSLVKEESVKRIKVEEGKVHFNDKLVFDVTPMIGVIGVAPENTSINCGTPGCHGGNMDNKRIKEGASLYFPVFHDGAIFSLGDVHAAMGDGEVMVSGVEISAEVKVRLSVIKGISIETPMLENEEICGVIYSHEEIEKAVFHAVRIMNERVQENLGLSLNGAGMLLSAVGDLRFCQVVDPERTVMMCIPKKIMKSLF</sequence>
<name>C2L081_9FIRM</name>
<organism evidence="1 2">
    <name type="scientific">Oribacterium sinus F0268</name>
    <dbReference type="NCBI Taxonomy" id="585501"/>
    <lineage>
        <taxon>Bacteria</taxon>
        <taxon>Bacillati</taxon>
        <taxon>Bacillota</taxon>
        <taxon>Clostridia</taxon>
        <taxon>Lachnospirales</taxon>
        <taxon>Lachnospiraceae</taxon>
        <taxon>Oribacterium</taxon>
    </lineage>
</organism>
<dbReference type="Gene3D" id="2.60.120.580">
    <property type="entry name" value="Acetamidase/Formamidase-like domains"/>
    <property type="match status" value="1"/>
</dbReference>
<dbReference type="SUPFAM" id="SSF141130">
    <property type="entry name" value="Acetamidase/Formamidase-like"/>
    <property type="match status" value="1"/>
</dbReference>
<dbReference type="Proteomes" id="UP000004121">
    <property type="component" value="Unassembled WGS sequence"/>
</dbReference>
<comment type="caution">
    <text evidence="1">The sequence shown here is derived from an EMBL/GenBank/DDBJ whole genome shotgun (WGS) entry which is preliminary data.</text>
</comment>
<dbReference type="InParanoid" id="C2L081"/>
<dbReference type="PANTHER" id="PTHR31891">
    <property type="entry name" value="FORMAMIDASE C869.04-RELATED"/>
    <property type="match status" value="1"/>
</dbReference>
<dbReference type="EMBL" id="ACKX01000204">
    <property type="protein sequence ID" value="EEJ50576.1"/>
    <property type="molecule type" value="Genomic_DNA"/>
</dbReference>
<dbReference type="AlphaFoldDB" id="C2L081"/>
<protein>
    <submittedName>
        <fullName evidence="1">Acetamidase/Formamidase family protein</fullName>
    </submittedName>
</protein>
<dbReference type="STRING" id="585501.HMPREF6123_2150"/>
<reference evidence="1 2" key="1">
    <citation type="submission" date="2009-04" db="EMBL/GenBank/DDBJ databases">
        <authorList>
            <person name="Qin X."/>
            <person name="Bachman B."/>
            <person name="Battles P."/>
            <person name="Bell A."/>
            <person name="Bess C."/>
            <person name="Bickham C."/>
            <person name="Chaboub L."/>
            <person name="Chen D."/>
            <person name="Coyle M."/>
            <person name="Deiros D.R."/>
            <person name="Dinh H."/>
            <person name="Forbes L."/>
            <person name="Fowler G."/>
            <person name="Francisco L."/>
            <person name="Fu Q."/>
            <person name="Gubbala S."/>
            <person name="Hale W."/>
            <person name="Han Y."/>
            <person name="Hemphill L."/>
            <person name="Highlander S.K."/>
            <person name="Hirani K."/>
            <person name="Hogues M."/>
            <person name="Jackson L."/>
            <person name="Jakkamsetti A."/>
            <person name="Javaid M."/>
            <person name="Jiang H."/>
            <person name="Korchina V."/>
            <person name="Kovar C."/>
            <person name="Lara F."/>
            <person name="Lee S."/>
            <person name="Mata R."/>
            <person name="Mathew T."/>
            <person name="Moen C."/>
            <person name="Morales K."/>
            <person name="Munidasa M."/>
            <person name="Nazareth L."/>
            <person name="Ngo R."/>
            <person name="Nguyen L."/>
            <person name="Okwuonu G."/>
            <person name="Ongeri F."/>
            <person name="Patil S."/>
            <person name="Petrosino J."/>
            <person name="Pham C."/>
            <person name="Pham P."/>
            <person name="Pu L.-L."/>
            <person name="Puazo M."/>
            <person name="Raj R."/>
            <person name="Reid J."/>
            <person name="Rouhana J."/>
            <person name="Saada N."/>
            <person name="Shang Y."/>
            <person name="Simmons D."/>
            <person name="Thornton R."/>
            <person name="Warren J."/>
            <person name="Weissenberger G."/>
            <person name="Zhang J."/>
            <person name="Zhang L."/>
            <person name="Zhou C."/>
            <person name="Zhu D."/>
            <person name="Muzny D."/>
            <person name="Worley K."/>
            <person name="Gibbs R."/>
        </authorList>
    </citation>
    <scope>NUCLEOTIDE SEQUENCE [LARGE SCALE GENOMIC DNA]</scope>
    <source>
        <strain evidence="1 2">F0268</strain>
    </source>
</reference>
<proteinExistence type="predicted"/>
<dbReference type="InterPro" id="IPR004304">
    <property type="entry name" value="FmdA_AmdA"/>
</dbReference>
<gene>
    <name evidence="1" type="ORF">HMPREF6123_2150</name>
</gene>
<dbReference type="GO" id="GO:0016811">
    <property type="term" value="F:hydrolase activity, acting on carbon-nitrogen (but not peptide) bonds, in linear amides"/>
    <property type="evidence" value="ECO:0007669"/>
    <property type="project" value="InterPro"/>
</dbReference>
<dbReference type="Pfam" id="PF03069">
    <property type="entry name" value="FmdA_AmdA"/>
    <property type="match status" value="2"/>
</dbReference>
<evidence type="ECO:0000313" key="2">
    <source>
        <dbReference type="Proteomes" id="UP000004121"/>
    </source>
</evidence>
<dbReference type="Gene3D" id="3.10.28.20">
    <property type="entry name" value="Acetamidase/Formamidase-like domains"/>
    <property type="match status" value="1"/>
</dbReference>
<dbReference type="HOGENOM" id="CLU_032013_1_0_9"/>
<accession>C2L081</accession>
<evidence type="ECO:0000313" key="1">
    <source>
        <dbReference type="EMBL" id="EEJ50576.1"/>
    </source>
</evidence>
<dbReference type="eggNOG" id="COG2421">
    <property type="taxonomic scope" value="Bacteria"/>
</dbReference>
<dbReference type="Gene3D" id="2.40.10.120">
    <property type="match status" value="1"/>
</dbReference>
<keyword evidence="2" id="KW-1185">Reference proteome</keyword>
<dbReference type="PANTHER" id="PTHR31891:SF1">
    <property type="entry name" value="FORMAMIDASE C869.04-RELATED"/>
    <property type="match status" value="1"/>
</dbReference>